<name>A0A7S1B423_9STRA</name>
<accession>A0A7S1B423</accession>
<comment type="similarity">
    <text evidence="1">Belongs to the RdRP family.</text>
</comment>
<dbReference type="InterPro" id="IPR057596">
    <property type="entry name" value="RDRP_core"/>
</dbReference>
<keyword evidence="1" id="KW-0808">Transferase</keyword>
<feature type="region of interest" description="Disordered" evidence="2">
    <location>
        <begin position="360"/>
        <end position="380"/>
    </location>
</feature>
<feature type="compositionally biased region" description="Basic and acidic residues" evidence="2">
    <location>
        <begin position="1"/>
        <end position="10"/>
    </location>
</feature>
<dbReference type="PANTHER" id="PTHR23079:SF14">
    <property type="entry name" value="RNA-DEPENDENT RNA POLYMERASE"/>
    <property type="match status" value="1"/>
</dbReference>
<dbReference type="GO" id="GO:0003968">
    <property type="term" value="F:RNA-directed RNA polymerase activity"/>
    <property type="evidence" value="ECO:0007669"/>
    <property type="project" value="UniProtKB-KW"/>
</dbReference>
<reference evidence="4" key="1">
    <citation type="submission" date="2021-01" db="EMBL/GenBank/DDBJ databases">
        <authorList>
            <person name="Corre E."/>
            <person name="Pelletier E."/>
            <person name="Niang G."/>
            <person name="Scheremetjew M."/>
            <person name="Finn R."/>
            <person name="Kale V."/>
            <person name="Holt S."/>
            <person name="Cochrane G."/>
            <person name="Meng A."/>
            <person name="Brown T."/>
            <person name="Cohen L."/>
        </authorList>
    </citation>
    <scope>NUCLEOTIDE SEQUENCE</scope>
    <source>
        <strain evidence="4">308</strain>
    </source>
</reference>
<feature type="domain" description="RDRP core" evidence="3">
    <location>
        <begin position="184"/>
        <end position="794"/>
    </location>
</feature>
<dbReference type="AlphaFoldDB" id="A0A7S1B423"/>
<evidence type="ECO:0000259" key="3">
    <source>
        <dbReference type="Pfam" id="PF05183"/>
    </source>
</evidence>
<sequence length="957" mass="110101">MSNHSTDGRSNKSSFAITIDKNNNHQYHEQNYSTDGPPNYSSVAKKIDFDKHKNDSNRKKNEISCSPSMASVQGFITMPKLTWLKKLPFLAIYEIWRLYNNGKISEASLGGDLGSFATKNERSSLYQICSGIHKTAKTRMIYRQVLRNASNDRMPIDRGVGAVPVLAFSARLVVDERKRPKLVLSTTREAPNRRIYRKFGSHRFLDVRVPRDIRDDRLETLVRTELWIAERRWSFLWSKKCESPQVFVFFAEEGRGIGRAERISAQDVLNWCIPRKFNPGLSVDTLDKRMKLSFSTTVPSGVLPPNSVSKVDDIVADSGDIMTDGCGLISAEALDFIWTNFKRYQHLSNTLYAEDCSDEERCSNRAETPEEEEEETATETKCPYTSFQGRIGGLKGMWVLDPSLEGFRVKYRDSQKKYNLPQRCSDGSWESGWDAFYDTVDVCDFDSKPNKDRIAHLNVRAVQVLEHRGVSFDYFQSRVEIGIQDIISIYSGDNNKKLISHLDKQGKRKSNPTFFQMCTAGVEKDEISFSCMRFNALKSELKQMQKKARYPIPQCYYFRMIPDHCGVLNEDEVFITTKTSSKFLIAMRFPTYFGNDLVKRKIVSLDTIRRRSNEIPKVLFFEQVKHCIIFSTKGSRSSADIMSGGDYDGDVAWVCFNEHLVDQVRECPPAEKICAPGKNSKQSEVAKSGEEGSLQSIQYARHFKYHQGQLGKLSVTLDDVIDKFGFGSEAKIVGRYLFLQVDHPYDLQVLTKKEAKHILSGSRPHWAGSMWDNDAAKPNFYHSSKALGRIFDHVESRLPATYSGKRSDVIAQYIKNEERNCFYINKLREEMKRAMSIFNKALFDKISACDNISEEIEEFQAWKEEQWDSWHEILFPDSGDYNDCYLRAAVLYEQSLDCAFKNGKEKPYIFAWEVARNYYGQMYVHTRSSPRSRHPTSFSIESQDVLLSRKKLRKRRA</sequence>
<organism evidence="4">
    <name type="scientific">Corethron hystrix</name>
    <dbReference type="NCBI Taxonomy" id="216773"/>
    <lineage>
        <taxon>Eukaryota</taxon>
        <taxon>Sar</taxon>
        <taxon>Stramenopiles</taxon>
        <taxon>Ochrophyta</taxon>
        <taxon>Bacillariophyta</taxon>
        <taxon>Coscinodiscophyceae</taxon>
        <taxon>Corethrophycidae</taxon>
        <taxon>Corethrales</taxon>
        <taxon>Corethraceae</taxon>
        <taxon>Corethron</taxon>
    </lineage>
</organism>
<dbReference type="InterPro" id="IPR007855">
    <property type="entry name" value="RDRP"/>
</dbReference>
<keyword evidence="1" id="KW-0694">RNA-binding</keyword>
<protein>
    <recommendedName>
        <fullName evidence="1">RNA-dependent RNA polymerase</fullName>
        <ecNumber evidence="1">2.7.7.48</ecNumber>
    </recommendedName>
</protein>
<dbReference type="GO" id="GO:0030422">
    <property type="term" value="P:siRNA processing"/>
    <property type="evidence" value="ECO:0007669"/>
    <property type="project" value="TreeGrafter"/>
</dbReference>
<comment type="catalytic activity">
    <reaction evidence="1">
        <text>RNA(n) + a ribonucleoside 5'-triphosphate = RNA(n+1) + diphosphate</text>
        <dbReference type="Rhea" id="RHEA:21248"/>
        <dbReference type="Rhea" id="RHEA-COMP:14527"/>
        <dbReference type="Rhea" id="RHEA-COMP:17342"/>
        <dbReference type="ChEBI" id="CHEBI:33019"/>
        <dbReference type="ChEBI" id="CHEBI:61557"/>
        <dbReference type="ChEBI" id="CHEBI:140395"/>
        <dbReference type="EC" id="2.7.7.48"/>
    </reaction>
</comment>
<dbReference type="GO" id="GO:0003723">
    <property type="term" value="F:RNA binding"/>
    <property type="evidence" value="ECO:0007669"/>
    <property type="project" value="UniProtKB-KW"/>
</dbReference>
<gene>
    <name evidence="4" type="ORF">CHYS00102_LOCUS1185</name>
</gene>
<proteinExistence type="inferred from homology"/>
<evidence type="ECO:0000256" key="2">
    <source>
        <dbReference type="SAM" id="MobiDB-lite"/>
    </source>
</evidence>
<dbReference type="GO" id="GO:0031380">
    <property type="term" value="C:nuclear RNA-directed RNA polymerase complex"/>
    <property type="evidence" value="ECO:0007669"/>
    <property type="project" value="TreeGrafter"/>
</dbReference>
<keyword evidence="1" id="KW-0696">RNA-directed RNA polymerase</keyword>
<evidence type="ECO:0000313" key="4">
    <source>
        <dbReference type="EMBL" id="CAD8874022.1"/>
    </source>
</evidence>
<evidence type="ECO:0000256" key="1">
    <source>
        <dbReference type="RuleBase" id="RU363098"/>
    </source>
</evidence>
<keyword evidence="1" id="KW-0548">Nucleotidyltransferase</keyword>
<dbReference type="EMBL" id="HBFR01001865">
    <property type="protein sequence ID" value="CAD8874022.1"/>
    <property type="molecule type" value="Transcribed_RNA"/>
</dbReference>
<dbReference type="EC" id="2.7.7.48" evidence="1"/>
<dbReference type="Pfam" id="PF05183">
    <property type="entry name" value="RdRP"/>
    <property type="match status" value="1"/>
</dbReference>
<feature type="region of interest" description="Disordered" evidence="2">
    <location>
        <begin position="1"/>
        <end position="20"/>
    </location>
</feature>
<dbReference type="PANTHER" id="PTHR23079">
    <property type="entry name" value="RNA-DEPENDENT RNA POLYMERASE"/>
    <property type="match status" value="1"/>
</dbReference>
<feature type="compositionally biased region" description="Polar residues" evidence="2">
    <location>
        <begin position="11"/>
        <end position="20"/>
    </location>
</feature>